<organism evidence="3 4">
    <name type="scientific">Sporobacter termitidis DSM 10068</name>
    <dbReference type="NCBI Taxonomy" id="1123282"/>
    <lineage>
        <taxon>Bacteria</taxon>
        <taxon>Bacillati</taxon>
        <taxon>Bacillota</taxon>
        <taxon>Clostridia</taxon>
        <taxon>Eubacteriales</taxon>
        <taxon>Oscillospiraceae</taxon>
        <taxon>Sporobacter</taxon>
    </lineage>
</organism>
<dbReference type="Proteomes" id="UP000183995">
    <property type="component" value="Unassembled WGS sequence"/>
</dbReference>
<keyword evidence="4" id="KW-1185">Reference proteome</keyword>
<dbReference type="Pfam" id="PF20434">
    <property type="entry name" value="BD-FAE"/>
    <property type="match status" value="1"/>
</dbReference>
<feature type="domain" description="BD-FAE-like" evidence="2">
    <location>
        <begin position="42"/>
        <end position="254"/>
    </location>
</feature>
<keyword evidence="1" id="KW-0378">Hydrolase</keyword>
<dbReference type="STRING" id="1123282.SAMN02745823_02181"/>
<evidence type="ECO:0000313" key="3">
    <source>
        <dbReference type="EMBL" id="SHI06434.1"/>
    </source>
</evidence>
<dbReference type="InterPro" id="IPR050300">
    <property type="entry name" value="GDXG_lipolytic_enzyme"/>
</dbReference>
<dbReference type="SUPFAM" id="SSF53474">
    <property type="entry name" value="alpha/beta-Hydrolases"/>
    <property type="match status" value="1"/>
</dbReference>
<dbReference type="Gene3D" id="3.40.50.1820">
    <property type="entry name" value="alpha/beta hydrolase"/>
    <property type="match status" value="1"/>
</dbReference>
<dbReference type="InterPro" id="IPR049492">
    <property type="entry name" value="BD-FAE-like_dom"/>
</dbReference>
<dbReference type="EMBL" id="FQXV01000007">
    <property type="protein sequence ID" value="SHI06434.1"/>
    <property type="molecule type" value="Genomic_DNA"/>
</dbReference>
<dbReference type="OrthoDB" id="24847at2"/>
<proteinExistence type="predicted"/>
<sequence>MDILASFNPFEGSMEKPILDVSEIRRKFLEIPYANASPSQRLDIYLPPEGDGPFPAIIFVHGGAFILGDKRDDQFLQAIGGIGRGYAVVSVEYRLAFEAKYPAAIFDVKAAIRFLRANAQAYKLDAGRFGLCGDSAGGHYAVMTAATQGNSVFEDFSLGNGTYSSAVQAIASRFGPYDFILESRMAREEPPKADPYFPDIEMHLLGAHSEDIGGLAHFTNPLNFITSDLPPIFLEHGTDDVIVPVIHSRQMEERVRAVCGAGHAELVIREGYNHGGIDQRWNAPEINEEMFAFFDKHLK</sequence>
<gene>
    <name evidence="3" type="ORF">SAMN02745823_02181</name>
</gene>
<evidence type="ECO:0000256" key="1">
    <source>
        <dbReference type="ARBA" id="ARBA00022801"/>
    </source>
</evidence>
<dbReference type="InterPro" id="IPR029058">
    <property type="entry name" value="AB_hydrolase_fold"/>
</dbReference>
<dbReference type="GO" id="GO:0016787">
    <property type="term" value="F:hydrolase activity"/>
    <property type="evidence" value="ECO:0007669"/>
    <property type="project" value="UniProtKB-KW"/>
</dbReference>
<evidence type="ECO:0000259" key="2">
    <source>
        <dbReference type="Pfam" id="PF20434"/>
    </source>
</evidence>
<dbReference type="RefSeq" id="WP_084726415.1">
    <property type="nucleotide sequence ID" value="NZ_FQXV01000007.1"/>
</dbReference>
<evidence type="ECO:0000313" key="4">
    <source>
        <dbReference type="Proteomes" id="UP000183995"/>
    </source>
</evidence>
<accession>A0A1M5Y3P4</accession>
<reference evidence="3" key="1">
    <citation type="submission" date="2016-11" db="EMBL/GenBank/DDBJ databases">
        <authorList>
            <person name="Jaros S."/>
            <person name="Januszkiewicz K."/>
            <person name="Wedrychowicz H."/>
        </authorList>
    </citation>
    <scope>NUCLEOTIDE SEQUENCE [LARGE SCALE GENOMIC DNA]</scope>
    <source>
        <strain evidence="3">DSM 10068</strain>
    </source>
</reference>
<dbReference type="AlphaFoldDB" id="A0A1M5Y3P4"/>
<dbReference type="PANTHER" id="PTHR48081">
    <property type="entry name" value="AB HYDROLASE SUPERFAMILY PROTEIN C4A8.06C"/>
    <property type="match status" value="1"/>
</dbReference>
<name>A0A1M5Y3P4_9FIRM</name>
<dbReference type="PANTHER" id="PTHR48081:SF13">
    <property type="entry name" value="ALPHA_BETA HYDROLASE"/>
    <property type="match status" value="1"/>
</dbReference>
<protein>
    <submittedName>
        <fullName evidence="3">Acetyl esterase/lipase</fullName>
    </submittedName>
</protein>